<evidence type="ECO:0000256" key="1">
    <source>
        <dbReference type="ARBA" id="ARBA00009437"/>
    </source>
</evidence>
<feature type="domain" description="HTH lysR-type" evidence="5">
    <location>
        <begin position="7"/>
        <end position="64"/>
    </location>
</feature>
<comment type="similarity">
    <text evidence="1">Belongs to the LysR transcriptional regulatory family.</text>
</comment>
<dbReference type="RefSeq" id="WP_118928264.1">
    <property type="nucleotide sequence ID" value="NZ_QXGH01000036.1"/>
</dbReference>
<evidence type="ECO:0000259" key="5">
    <source>
        <dbReference type="PROSITE" id="PS50931"/>
    </source>
</evidence>
<evidence type="ECO:0000256" key="4">
    <source>
        <dbReference type="ARBA" id="ARBA00023163"/>
    </source>
</evidence>
<gene>
    <name evidence="6" type="ORF">D0Z08_26340</name>
</gene>
<reference evidence="6 7" key="1">
    <citation type="submission" date="2018-09" db="EMBL/GenBank/DDBJ databases">
        <title>Genome sequencing of Nocardioides immobilis CCTCC AB 2017083 for comparison to Nocardioides silvaticus.</title>
        <authorList>
            <person name="Li C."/>
            <person name="Wang G."/>
        </authorList>
    </citation>
    <scope>NUCLEOTIDE SEQUENCE [LARGE SCALE GENOMIC DNA]</scope>
    <source>
        <strain evidence="6 7">CCTCC AB 2017083</strain>
    </source>
</reference>
<proteinExistence type="inferred from homology"/>
<dbReference type="InterPro" id="IPR005119">
    <property type="entry name" value="LysR_subst-bd"/>
</dbReference>
<keyword evidence="7" id="KW-1185">Reference proteome</keyword>
<dbReference type="OrthoDB" id="8717159at2"/>
<dbReference type="Gene3D" id="1.10.10.10">
    <property type="entry name" value="Winged helix-like DNA-binding domain superfamily/Winged helix DNA-binding domain"/>
    <property type="match status" value="1"/>
</dbReference>
<accession>A0A417XUC0</accession>
<sequence length="305" mass="33319">MTKLRQMDANLVVMLDAILAEKNLTRAGERIGMTQPAMSGVLRRLRKQLDDPLLVKVGRHFELTPRARSLVPVVAEAMTVLTQTLDPRPPFVAESSDRTFLIAASDYALSVLAAPLIRHCNEVAPSVSLEFDLLPADDNVDPSDLLRRDLFIASSGRGVPGRKQEVFSDEFVVIADRDNPRLGDDNTLELSDLRELNYLAAVFGDVHSTPADDMLAQHGVTPYFATTVRGFLSVPLLLAGTLMFSIVPRRVAEAHPDRIAVVRTPLTPATLVEVAHWHPANSADAGLLWLLAALRNIGVGIDEQA</sequence>
<dbReference type="InterPro" id="IPR037402">
    <property type="entry name" value="YidZ_PBP2"/>
</dbReference>
<protein>
    <submittedName>
        <fullName evidence="6">LysR family transcriptional regulator</fullName>
    </submittedName>
</protein>
<dbReference type="Pfam" id="PF03466">
    <property type="entry name" value="LysR_substrate"/>
    <property type="match status" value="1"/>
</dbReference>
<dbReference type="InterPro" id="IPR036390">
    <property type="entry name" value="WH_DNA-bd_sf"/>
</dbReference>
<dbReference type="EMBL" id="QXGH01000036">
    <property type="protein sequence ID" value="RHW24069.1"/>
    <property type="molecule type" value="Genomic_DNA"/>
</dbReference>
<dbReference type="PANTHER" id="PTHR30118:SF15">
    <property type="entry name" value="TRANSCRIPTIONAL REGULATORY PROTEIN"/>
    <property type="match status" value="1"/>
</dbReference>
<keyword evidence="3" id="KW-0238">DNA-binding</keyword>
<dbReference type="SUPFAM" id="SSF46785">
    <property type="entry name" value="Winged helix' DNA-binding domain"/>
    <property type="match status" value="1"/>
</dbReference>
<dbReference type="InterPro" id="IPR000847">
    <property type="entry name" value="LysR_HTH_N"/>
</dbReference>
<name>A0A417XUC0_9ACTN</name>
<keyword evidence="2" id="KW-0805">Transcription regulation</keyword>
<dbReference type="InterPro" id="IPR050389">
    <property type="entry name" value="LysR-type_TF"/>
</dbReference>
<dbReference type="GO" id="GO:0003700">
    <property type="term" value="F:DNA-binding transcription factor activity"/>
    <property type="evidence" value="ECO:0007669"/>
    <property type="project" value="InterPro"/>
</dbReference>
<evidence type="ECO:0000256" key="2">
    <source>
        <dbReference type="ARBA" id="ARBA00023015"/>
    </source>
</evidence>
<evidence type="ECO:0000256" key="3">
    <source>
        <dbReference type="ARBA" id="ARBA00023125"/>
    </source>
</evidence>
<dbReference type="InterPro" id="IPR036388">
    <property type="entry name" value="WH-like_DNA-bd_sf"/>
</dbReference>
<dbReference type="Gene3D" id="3.40.190.10">
    <property type="entry name" value="Periplasmic binding protein-like II"/>
    <property type="match status" value="2"/>
</dbReference>
<dbReference type="AlphaFoldDB" id="A0A417XUC0"/>
<organism evidence="6 7">
    <name type="scientific">Nocardioides immobilis</name>
    <dbReference type="NCBI Taxonomy" id="2049295"/>
    <lineage>
        <taxon>Bacteria</taxon>
        <taxon>Bacillati</taxon>
        <taxon>Actinomycetota</taxon>
        <taxon>Actinomycetes</taxon>
        <taxon>Propionibacteriales</taxon>
        <taxon>Nocardioidaceae</taxon>
        <taxon>Nocardioides</taxon>
    </lineage>
</organism>
<dbReference type="SUPFAM" id="SSF53850">
    <property type="entry name" value="Periplasmic binding protein-like II"/>
    <property type="match status" value="1"/>
</dbReference>
<dbReference type="Proteomes" id="UP000283644">
    <property type="component" value="Unassembled WGS sequence"/>
</dbReference>
<dbReference type="PROSITE" id="PS50931">
    <property type="entry name" value="HTH_LYSR"/>
    <property type="match status" value="1"/>
</dbReference>
<dbReference type="PRINTS" id="PR00039">
    <property type="entry name" value="HTHLYSR"/>
</dbReference>
<dbReference type="PANTHER" id="PTHR30118">
    <property type="entry name" value="HTH-TYPE TRANSCRIPTIONAL REGULATOR LEUO-RELATED"/>
    <property type="match status" value="1"/>
</dbReference>
<dbReference type="GO" id="GO:0003677">
    <property type="term" value="F:DNA binding"/>
    <property type="evidence" value="ECO:0007669"/>
    <property type="project" value="UniProtKB-KW"/>
</dbReference>
<dbReference type="CDD" id="cd08417">
    <property type="entry name" value="PBP2_Nitroaromatics_like"/>
    <property type="match status" value="1"/>
</dbReference>
<keyword evidence="4" id="KW-0804">Transcription</keyword>
<dbReference type="Pfam" id="PF00126">
    <property type="entry name" value="HTH_1"/>
    <property type="match status" value="1"/>
</dbReference>
<comment type="caution">
    <text evidence="6">The sequence shown here is derived from an EMBL/GenBank/DDBJ whole genome shotgun (WGS) entry which is preliminary data.</text>
</comment>
<evidence type="ECO:0000313" key="6">
    <source>
        <dbReference type="EMBL" id="RHW24069.1"/>
    </source>
</evidence>
<evidence type="ECO:0000313" key="7">
    <source>
        <dbReference type="Proteomes" id="UP000283644"/>
    </source>
</evidence>